<gene>
    <name evidence="6" type="ORF">D3M59_00020</name>
</gene>
<feature type="domain" description="GGDEF" evidence="5">
    <location>
        <begin position="413"/>
        <end position="546"/>
    </location>
</feature>
<evidence type="ECO:0000256" key="1">
    <source>
        <dbReference type="ARBA" id="ARBA00012528"/>
    </source>
</evidence>
<feature type="signal peptide" evidence="4">
    <location>
        <begin position="1"/>
        <end position="25"/>
    </location>
</feature>
<evidence type="ECO:0000259" key="5">
    <source>
        <dbReference type="PROSITE" id="PS50887"/>
    </source>
</evidence>
<keyword evidence="3" id="KW-1133">Transmembrane helix</keyword>
<feature type="transmembrane region" description="Helical" evidence="3">
    <location>
        <begin position="280"/>
        <end position="302"/>
    </location>
</feature>
<dbReference type="NCBIfam" id="TIGR00254">
    <property type="entry name" value="GGDEF"/>
    <property type="match status" value="1"/>
</dbReference>
<feature type="transmembrane region" description="Helical" evidence="3">
    <location>
        <begin position="314"/>
        <end position="331"/>
    </location>
</feature>
<dbReference type="InterPro" id="IPR011623">
    <property type="entry name" value="7TMR_DISM_rcpt_extracell_dom1"/>
</dbReference>
<dbReference type="PROSITE" id="PS50887">
    <property type="entry name" value="GGDEF"/>
    <property type="match status" value="1"/>
</dbReference>
<name>A0A418Q0X3_9SPHN</name>
<feature type="chain" id="PRO_5019141210" description="diguanylate cyclase" evidence="4">
    <location>
        <begin position="26"/>
        <end position="552"/>
    </location>
</feature>
<dbReference type="GO" id="GO:0052621">
    <property type="term" value="F:diguanylate cyclase activity"/>
    <property type="evidence" value="ECO:0007669"/>
    <property type="project" value="UniProtKB-EC"/>
</dbReference>
<dbReference type="PANTHER" id="PTHR45138">
    <property type="entry name" value="REGULATORY COMPONENTS OF SENSORY TRANSDUCTION SYSTEM"/>
    <property type="match status" value="1"/>
</dbReference>
<dbReference type="CDD" id="cd01949">
    <property type="entry name" value="GGDEF"/>
    <property type="match status" value="1"/>
</dbReference>
<keyword evidence="3" id="KW-0472">Membrane</keyword>
<dbReference type="GO" id="GO:0043709">
    <property type="term" value="P:cell adhesion involved in single-species biofilm formation"/>
    <property type="evidence" value="ECO:0007669"/>
    <property type="project" value="TreeGrafter"/>
</dbReference>
<keyword evidence="4" id="KW-0732">Signal</keyword>
<feature type="transmembrane region" description="Helical" evidence="3">
    <location>
        <begin position="256"/>
        <end position="274"/>
    </location>
</feature>
<dbReference type="EC" id="2.7.7.65" evidence="1"/>
<dbReference type="SMART" id="SM00267">
    <property type="entry name" value="GGDEF"/>
    <property type="match status" value="1"/>
</dbReference>
<evidence type="ECO:0000256" key="2">
    <source>
        <dbReference type="ARBA" id="ARBA00034247"/>
    </source>
</evidence>
<protein>
    <recommendedName>
        <fullName evidence="1">diguanylate cyclase</fullName>
        <ecNumber evidence="1">2.7.7.65</ecNumber>
    </recommendedName>
</protein>
<keyword evidence="7" id="KW-1185">Reference proteome</keyword>
<evidence type="ECO:0000256" key="4">
    <source>
        <dbReference type="SAM" id="SignalP"/>
    </source>
</evidence>
<evidence type="ECO:0000313" key="7">
    <source>
        <dbReference type="Proteomes" id="UP000285023"/>
    </source>
</evidence>
<dbReference type="Gene3D" id="3.30.70.270">
    <property type="match status" value="1"/>
</dbReference>
<dbReference type="InterPro" id="IPR050469">
    <property type="entry name" value="Diguanylate_Cyclase"/>
</dbReference>
<dbReference type="Proteomes" id="UP000285023">
    <property type="component" value="Unassembled WGS sequence"/>
</dbReference>
<dbReference type="PANTHER" id="PTHR45138:SF9">
    <property type="entry name" value="DIGUANYLATE CYCLASE DGCM-RELATED"/>
    <property type="match status" value="1"/>
</dbReference>
<dbReference type="GO" id="GO:1902201">
    <property type="term" value="P:negative regulation of bacterial-type flagellum-dependent cell motility"/>
    <property type="evidence" value="ECO:0007669"/>
    <property type="project" value="TreeGrafter"/>
</dbReference>
<dbReference type="InterPro" id="IPR000160">
    <property type="entry name" value="GGDEF_dom"/>
</dbReference>
<dbReference type="InterPro" id="IPR029787">
    <property type="entry name" value="Nucleotide_cyclase"/>
</dbReference>
<dbReference type="AlphaFoldDB" id="A0A418Q0X3"/>
<organism evidence="6 7">
    <name type="scientific">Sphingomonas edaphi</name>
    <dbReference type="NCBI Taxonomy" id="2315689"/>
    <lineage>
        <taxon>Bacteria</taxon>
        <taxon>Pseudomonadati</taxon>
        <taxon>Pseudomonadota</taxon>
        <taxon>Alphaproteobacteria</taxon>
        <taxon>Sphingomonadales</taxon>
        <taxon>Sphingomonadaceae</taxon>
        <taxon>Sphingomonas</taxon>
    </lineage>
</organism>
<keyword evidence="3" id="KW-0812">Transmembrane</keyword>
<feature type="transmembrane region" description="Helical" evidence="3">
    <location>
        <begin position="192"/>
        <end position="213"/>
    </location>
</feature>
<comment type="caution">
    <text evidence="6">The sequence shown here is derived from an EMBL/GenBank/DDBJ whole genome shotgun (WGS) entry which is preliminary data.</text>
</comment>
<accession>A0A418Q0X3</accession>
<feature type="transmembrane region" description="Helical" evidence="3">
    <location>
        <begin position="225"/>
        <end position="244"/>
    </location>
</feature>
<dbReference type="EMBL" id="QXTF01000001">
    <property type="protein sequence ID" value="RIX31464.1"/>
    <property type="molecule type" value="Genomic_DNA"/>
</dbReference>
<dbReference type="SUPFAM" id="SSF55073">
    <property type="entry name" value="Nucleotide cyclase"/>
    <property type="match status" value="1"/>
</dbReference>
<comment type="catalytic activity">
    <reaction evidence="2">
        <text>2 GTP = 3',3'-c-di-GMP + 2 diphosphate</text>
        <dbReference type="Rhea" id="RHEA:24898"/>
        <dbReference type="ChEBI" id="CHEBI:33019"/>
        <dbReference type="ChEBI" id="CHEBI:37565"/>
        <dbReference type="ChEBI" id="CHEBI:58805"/>
        <dbReference type="EC" id="2.7.7.65"/>
    </reaction>
</comment>
<feature type="transmembrane region" description="Helical" evidence="3">
    <location>
        <begin position="343"/>
        <end position="364"/>
    </location>
</feature>
<feature type="transmembrane region" description="Helical" evidence="3">
    <location>
        <begin position="160"/>
        <end position="180"/>
    </location>
</feature>
<proteinExistence type="predicted"/>
<sequence length="552" mass="57694">MFVRLVSHSLILIMALFAIVSPATGKAGHEAVASCTLIVSSTDQPANKCSSARVVEKGDWLWMTAPAPTHVSAVSIKQSRFERAVVLFQYADGSSLRREVRAGDYGSHWRVGGSIVFAAPQHSAPLSSVAIGIKDAHLNRLIKAHLSTGALEPPPSAVEAMLIGAGLSLLLISALANFLIGIAVRRAEPLWNAAWAVGVLGWAALWTQVALFIAPQIAGTMAARAATLCSTAAIACAGGYMYAVSGRFLPRWGQRALAANAILVMAVGGFAAIVPAAMLLAAATALNIVVAVAAFSLVWACLCAWRRGSSAARDFALSFSIPTAAVLWSTYTDSGLNPGDESGLYLVLVACSLQIFGLTIGTSLRMWAIRHERDAALRIGTQLAALAETDPLTGLLNRRGFIGRADGILLTANQAALVVLDLDGFKGINDRSGHHAGDELLKAVADELSKAGLELDAVVGRLGGEEFGVLLGRCDKAKAEQAAEALRTAVAAAQTTSDGNVLKTTASAGLALGQTGDSFTMLYKAADRALYKAKRLGRDRTELAESRLSEAA</sequence>
<dbReference type="GO" id="GO:0005886">
    <property type="term" value="C:plasma membrane"/>
    <property type="evidence" value="ECO:0007669"/>
    <property type="project" value="TreeGrafter"/>
</dbReference>
<evidence type="ECO:0000256" key="3">
    <source>
        <dbReference type="SAM" id="Phobius"/>
    </source>
</evidence>
<reference evidence="6 7" key="1">
    <citation type="submission" date="2018-09" db="EMBL/GenBank/DDBJ databases">
        <title>Sphingomonas sp. DAC4.</title>
        <authorList>
            <person name="Seo T."/>
        </authorList>
    </citation>
    <scope>NUCLEOTIDE SEQUENCE [LARGE SCALE GENOMIC DNA]</scope>
    <source>
        <strain evidence="6 7">DAC4</strain>
    </source>
</reference>
<dbReference type="Pfam" id="PF00990">
    <property type="entry name" value="GGDEF"/>
    <property type="match status" value="1"/>
</dbReference>
<evidence type="ECO:0000313" key="6">
    <source>
        <dbReference type="EMBL" id="RIX31464.1"/>
    </source>
</evidence>
<dbReference type="Pfam" id="PF07695">
    <property type="entry name" value="7TMR-DISM_7TM"/>
    <property type="match status" value="1"/>
</dbReference>
<dbReference type="InterPro" id="IPR043128">
    <property type="entry name" value="Rev_trsase/Diguanyl_cyclase"/>
</dbReference>